<feature type="domain" description="STAS" evidence="1">
    <location>
        <begin position="51"/>
        <end position="101"/>
    </location>
</feature>
<dbReference type="InterPro" id="IPR002645">
    <property type="entry name" value="STAS_dom"/>
</dbReference>
<dbReference type="SUPFAM" id="SSF52091">
    <property type="entry name" value="SpoIIaa-like"/>
    <property type="match status" value="1"/>
</dbReference>
<accession>A0A6H9Z2F4</accession>
<evidence type="ECO:0000313" key="2">
    <source>
        <dbReference type="EMBL" id="KAB2352202.1"/>
    </source>
</evidence>
<dbReference type="OrthoDB" id="3532493at2"/>
<dbReference type="InterPro" id="IPR036513">
    <property type="entry name" value="STAS_dom_sf"/>
</dbReference>
<gene>
    <name evidence="2" type="ORF">F8566_00350</name>
</gene>
<protein>
    <submittedName>
        <fullName evidence="2">STAS domain-containing protein</fullName>
    </submittedName>
</protein>
<dbReference type="InterPro" id="IPR058548">
    <property type="entry name" value="MlaB-like_STAS"/>
</dbReference>
<evidence type="ECO:0000313" key="3">
    <source>
        <dbReference type="Proteomes" id="UP000468735"/>
    </source>
</evidence>
<evidence type="ECO:0000259" key="1">
    <source>
        <dbReference type="PROSITE" id="PS50801"/>
    </source>
</evidence>
<organism evidence="2 3">
    <name type="scientific">Actinomadura rudentiformis</name>
    <dbReference type="NCBI Taxonomy" id="359158"/>
    <lineage>
        <taxon>Bacteria</taxon>
        <taxon>Bacillati</taxon>
        <taxon>Actinomycetota</taxon>
        <taxon>Actinomycetes</taxon>
        <taxon>Streptosporangiales</taxon>
        <taxon>Thermomonosporaceae</taxon>
        <taxon>Actinomadura</taxon>
    </lineage>
</organism>
<keyword evidence="3" id="KW-1185">Reference proteome</keyword>
<proteinExistence type="predicted"/>
<dbReference type="Gene3D" id="3.30.750.24">
    <property type="entry name" value="STAS domain"/>
    <property type="match status" value="1"/>
</dbReference>
<dbReference type="CDD" id="cd07043">
    <property type="entry name" value="STAS_anti-anti-sigma_factors"/>
    <property type="match status" value="1"/>
</dbReference>
<reference evidence="2 3" key="1">
    <citation type="submission" date="2019-09" db="EMBL/GenBank/DDBJ databases">
        <title>Actinomadura physcomitrii sp. nov., a novel actinomycete isolated from moss [Physcomitrium sphaericum (Ludw) Fuernr].</title>
        <authorList>
            <person name="Zhuang X."/>
            <person name="Liu C."/>
        </authorList>
    </citation>
    <scope>NUCLEOTIDE SEQUENCE [LARGE SCALE GENOMIC DNA]</scope>
    <source>
        <strain evidence="2 3">HMC1</strain>
    </source>
</reference>
<name>A0A6H9Z2F4_9ACTN</name>
<dbReference type="Pfam" id="PF13466">
    <property type="entry name" value="STAS_2"/>
    <property type="match status" value="1"/>
</dbReference>
<dbReference type="AlphaFoldDB" id="A0A6H9Z2F4"/>
<sequence length="157" mass="16452">MCLEVRREAWSAVFVLHGRAGRRIPVEPRDEVETVSSPLLAVSTGLHGPCVILRLAGEVTGGTALLLHEHLAQVLALGGPPLLVVDMAQVTVLDGHGLALLSAADLRAVNDHGRMVLAEVPNAVSGEFRALTTHRFRCAPSTAEAIVALTSGSSASR</sequence>
<dbReference type="PROSITE" id="PS50801">
    <property type="entry name" value="STAS"/>
    <property type="match status" value="1"/>
</dbReference>
<comment type="caution">
    <text evidence="2">The sequence shown here is derived from an EMBL/GenBank/DDBJ whole genome shotgun (WGS) entry which is preliminary data.</text>
</comment>
<dbReference type="EMBL" id="WBMT01000001">
    <property type="protein sequence ID" value="KAB2352202.1"/>
    <property type="molecule type" value="Genomic_DNA"/>
</dbReference>
<dbReference type="Proteomes" id="UP000468735">
    <property type="component" value="Unassembled WGS sequence"/>
</dbReference>